<keyword evidence="1" id="KW-0472">Membrane</keyword>
<keyword evidence="1" id="KW-1133">Transmembrane helix</keyword>
<evidence type="ECO:0000259" key="2">
    <source>
        <dbReference type="Pfam" id="PF13400"/>
    </source>
</evidence>
<proteinExistence type="predicted"/>
<evidence type="ECO:0000256" key="1">
    <source>
        <dbReference type="SAM" id="Phobius"/>
    </source>
</evidence>
<gene>
    <name evidence="3" type="ORF">EV216_10193</name>
</gene>
<keyword evidence="4" id="KW-1185">Reference proteome</keyword>
<dbReference type="Proteomes" id="UP000295277">
    <property type="component" value="Unassembled WGS sequence"/>
</dbReference>
<feature type="transmembrane region" description="Helical" evidence="1">
    <location>
        <begin position="31"/>
        <end position="53"/>
    </location>
</feature>
<dbReference type="OrthoDB" id="7522752at2"/>
<dbReference type="AlphaFoldDB" id="A0A4R1Z462"/>
<evidence type="ECO:0000313" key="4">
    <source>
        <dbReference type="Proteomes" id="UP000295277"/>
    </source>
</evidence>
<dbReference type="InterPro" id="IPR028087">
    <property type="entry name" value="Tad_N"/>
</dbReference>
<reference evidence="3 4" key="1">
    <citation type="submission" date="2019-03" db="EMBL/GenBank/DDBJ databases">
        <title>Genomic Encyclopedia of Type Strains, Phase IV (KMG-IV): sequencing the most valuable type-strain genomes for metagenomic binning, comparative biology and taxonomic classification.</title>
        <authorList>
            <person name="Goeker M."/>
        </authorList>
    </citation>
    <scope>NUCLEOTIDE SEQUENCE [LARGE SCALE GENOMIC DNA]</scope>
    <source>
        <strain evidence="3 4">DSM 21153</strain>
    </source>
</reference>
<organism evidence="3 4">
    <name type="scientific">Rhodovulum steppense</name>
    <dbReference type="NCBI Taxonomy" id="540251"/>
    <lineage>
        <taxon>Bacteria</taxon>
        <taxon>Pseudomonadati</taxon>
        <taxon>Pseudomonadota</taxon>
        <taxon>Alphaproteobacteria</taxon>
        <taxon>Rhodobacterales</taxon>
        <taxon>Paracoccaceae</taxon>
        <taxon>Rhodovulum</taxon>
    </lineage>
</organism>
<comment type="caution">
    <text evidence="3">The sequence shown here is derived from an EMBL/GenBank/DDBJ whole genome shotgun (WGS) entry which is preliminary data.</text>
</comment>
<dbReference type="InterPro" id="IPR036465">
    <property type="entry name" value="vWFA_dom_sf"/>
</dbReference>
<dbReference type="SUPFAM" id="SSF53300">
    <property type="entry name" value="vWA-like"/>
    <property type="match status" value="1"/>
</dbReference>
<dbReference type="EMBL" id="SLVM01000001">
    <property type="protein sequence ID" value="TCM88083.1"/>
    <property type="molecule type" value="Genomic_DNA"/>
</dbReference>
<keyword evidence="1" id="KW-0812">Transmembrane</keyword>
<dbReference type="Gene3D" id="3.40.50.410">
    <property type="entry name" value="von Willebrand factor, type A domain"/>
    <property type="match status" value="1"/>
</dbReference>
<name>A0A4R1Z462_9RHOB</name>
<accession>A0A4R1Z462</accession>
<dbReference type="Pfam" id="PF13400">
    <property type="entry name" value="Tad"/>
    <property type="match status" value="1"/>
</dbReference>
<feature type="domain" description="Putative Flp pilus-assembly TadG-like N-terminal" evidence="2">
    <location>
        <begin position="31"/>
        <end position="75"/>
    </location>
</feature>
<evidence type="ECO:0000313" key="3">
    <source>
        <dbReference type="EMBL" id="TCM88083.1"/>
    </source>
</evidence>
<protein>
    <submittedName>
        <fullName evidence="3">Putative Flp pilus-assembly TadE/G-like protein</fullName>
    </submittedName>
</protein>
<sequence length="601" mass="66559">MSIAPKSRFFPTRTGRREAMTGFRRDEAGGLIIFSLFILVAMMLTAGLAIDFMRYEQTRTRLQNTMDRAVLAAASLSQTQDAEAVVRDYFEKAGLADYLGPIKVEEDLSSGTAAYRKVRVSAGATLRPIFLSFVGMNEMPVITSSTAEEGISDLEISMVLDVSGSMGWAAASGNSRIHDLKEAAKDFAYHMQCNPNASRGSGKPCEVEHGKVSISIVPYSEQVNAGPHLLSLFNVTDEHASSHCVDFSADDYTRVGLGDYVSDPFSGLPPAPQDVLARTGHFDPWLAYNRTPDSWSCNIQSERWITPLIDSHTDAYDAIDTLVAQGNTSIDVGMKWGAALVDPGIRSVVDSLTSTPVATGSSEMLVDPALRGRPYNYAQSYNAKAIILMTDGVNTAQHYLKNQYRDGPSVVWHYDKADGTPGDPVYSVYNASRNQYRWVNKNSSDFKSGWFDSVYIGEPEQSCSNQTVTYYDPWWRLRTRTEWVCTETGPPNGTPRQLTYPEVWSTFTTRWFSRFNWLENPVLSHGTVVKDDRLMDICNAAKQRDILVYTIGFEIEGDSGEEELLGKCATTINHFFLADGLNLSDTFGAIASSLNQLRLTE</sequence>